<gene>
    <name evidence="1" type="ORF">METUNv1_03192</name>
</gene>
<dbReference type="STRING" id="1000565.METUNv1_03192"/>
<name>F5RG96_METUF</name>
<reference evidence="1 2" key="1">
    <citation type="journal article" date="2011" name="J. Bacteriol.">
        <title>Genome sequence of Methyloversatilis universalis FAM5T, a methylotrophic representative of the order Rhodocyclales.</title>
        <authorList>
            <person name="Kittichotirat W."/>
            <person name="Good N.M."/>
            <person name="Hall R."/>
            <person name="Bringel F."/>
            <person name="Lajus A."/>
            <person name="Medigue C."/>
            <person name="Smalley N.E."/>
            <person name="Beck D."/>
            <person name="Bumgarner R."/>
            <person name="Vuilleumier S."/>
            <person name="Kalyuzhnaya M.G."/>
        </authorList>
    </citation>
    <scope>NUCLEOTIDE SEQUENCE [LARGE SCALE GENOMIC DNA]</scope>
    <source>
        <strain evidence="2">ATCC BAA-1314 / JCM 13912 / FAM5</strain>
    </source>
</reference>
<evidence type="ECO:0000313" key="1">
    <source>
        <dbReference type="EMBL" id="EGK70288.1"/>
    </source>
</evidence>
<protein>
    <submittedName>
        <fullName evidence="1">Uncharacterized protein</fullName>
    </submittedName>
</protein>
<dbReference type="Proteomes" id="UP000005019">
    <property type="component" value="Unassembled WGS sequence"/>
</dbReference>
<accession>F5RG96</accession>
<organism evidence="1 2">
    <name type="scientific">Methyloversatilis universalis (strain ATCC BAA-1314 / DSM 25237 / JCM 13912 / CCUG 52030 / FAM5)</name>
    <dbReference type="NCBI Taxonomy" id="1000565"/>
    <lineage>
        <taxon>Bacteria</taxon>
        <taxon>Pseudomonadati</taxon>
        <taxon>Pseudomonadota</taxon>
        <taxon>Betaproteobacteria</taxon>
        <taxon>Nitrosomonadales</taxon>
        <taxon>Sterolibacteriaceae</taxon>
        <taxon>Methyloversatilis</taxon>
    </lineage>
</organism>
<sequence length="71" mass="7313">MHRKPASVHPARRPEHGLLVSVPAGDAGVLAHRLGGLAHAPRPLTPGPAGCRFPAGAFVDPMSPASVRPLQ</sequence>
<comment type="caution">
    <text evidence="1">The sequence shown here is derived from an EMBL/GenBank/DDBJ whole genome shotgun (WGS) entry which is preliminary data.</text>
</comment>
<dbReference type="AlphaFoldDB" id="F5RG96"/>
<keyword evidence="2" id="KW-1185">Reference proteome</keyword>
<evidence type="ECO:0000313" key="2">
    <source>
        <dbReference type="Proteomes" id="UP000005019"/>
    </source>
</evidence>
<dbReference type="EMBL" id="AFHG01000057">
    <property type="protein sequence ID" value="EGK70288.1"/>
    <property type="molecule type" value="Genomic_DNA"/>
</dbReference>
<proteinExistence type="predicted"/>